<accession>A0A0M7ACK1</accession>
<evidence type="ECO:0000256" key="6">
    <source>
        <dbReference type="SAM" id="Phobius"/>
    </source>
</evidence>
<reference evidence="8" key="1">
    <citation type="submission" date="2015-07" db="EMBL/GenBank/DDBJ databases">
        <authorList>
            <person name="Rodrigo-Torres Lidia"/>
            <person name="Arahal R.David."/>
        </authorList>
    </citation>
    <scope>NUCLEOTIDE SEQUENCE [LARGE SCALE GENOMIC DNA]</scope>
    <source>
        <strain evidence="8">CECT 5112</strain>
    </source>
</reference>
<evidence type="ECO:0000313" key="8">
    <source>
        <dbReference type="Proteomes" id="UP000053235"/>
    </source>
</evidence>
<evidence type="ECO:0000313" key="7">
    <source>
        <dbReference type="EMBL" id="CTQ72845.1"/>
    </source>
</evidence>
<keyword evidence="5" id="KW-0479">Metal-binding</keyword>
<dbReference type="EMBL" id="CXWD01000013">
    <property type="protein sequence ID" value="CTQ72845.1"/>
    <property type="molecule type" value="Genomic_DNA"/>
</dbReference>
<feature type="binding site" evidence="5">
    <location>
        <position position="197"/>
    </location>
    <ligand>
        <name>Zn(2+)</name>
        <dbReference type="ChEBI" id="CHEBI:29105"/>
    </ligand>
</feature>
<dbReference type="OrthoDB" id="9813689at2"/>
<dbReference type="Pfam" id="PF03006">
    <property type="entry name" value="HlyIII"/>
    <property type="match status" value="1"/>
</dbReference>
<keyword evidence="4 6" id="KW-0472">Membrane</keyword>
<feature type="transmembrane region" description="Helical" evidence="6">
    <location>
        <begin position="112"/>
        <end position="132"/>
    </location>
</feature>
<evidence type="ECO:0000256" key="3">
    <source>
        <dbReference type="ARBA" id="ARBA00022989"/>
    </source>
</evidence>
<keyword evidence="2 6" id="KW-0812">Transmembrane</keyword>
<keyword evidence="3 6" id="KW-1133">Transmembrane helix</keyword>
<feature type="transmembrane region" description="Helical" evidence="6">
    <location>
        <begin position="198"/>
        <end position="219"/>
    </location>
</feature>
<protein>
    <submittedName>
        <fullName evidence="7">Hemolysin</fullName>
    </submittedName>
</protein>
<evidence type="ECO:0000256" key="2">
    <source>
        <dbReference type="ARBA" id="ARBA00022692"/>
    </source>
</evidence>
<dbReference type="PANTHER" id="PTHR20855">
    <property type="entry name" value="ADIPOR/PROGESTIN RECEPTOR-RELATED"/>
    <property type="match status" value="1"/>
</dbReference>
<evidence type="ECO:0000256" key="5">
    <source>
        <dbReference type="PIRSR" id="PIRSR604254-1"/>
    </source>
</evidence>
<dbReference type="AlphaFoldDB" id="A0A0M7ACK1"/>
<dbReference type="RefSeq" id="WP_055672748.1">
    <property type="nucleotide sequence ID" value="NZ_CXWD01000013.1"/>
</dbReference>
<feature type="transmembrane region" description="Helical" evidence="6">
    <location>
        <begin position="165"/>
        <end position="186"/>
    </location>
</feature>
<evidence type="ECO:0000256" key="1">
    <source>
        <dbReference type="ARBA" id="ARBA00004141"/>
    </source>
</evidence>
<sequence>MAQNRPQPRHQTIGELIADGTIHVIGIGLGVAATIILTLTLWNSGDLARQVSVLVYAACLMAMLICSALYNMFAKDHKAGVLRRLDHAAIFLMIAGTYTPLAAMIIGGWTGGVLLAVVWSGALTGAIVKLLNLQGMDRLTVPICLGLGWVVVFVVKPLMENASAFGFWMIVAGGLLYTIGTVFYAWKNLLFQNAIWHAFVLAAAVCHFAAVLHDVALAAPMP</sequence>
<proteinExistence type="predicted"/>
<gene>
    <name evidence="7" type="ORF">LAX5112_03330</name>
</gene>
<dbReference type="Proteomes" id="UP000053235">
    <property type="component" value="Unassembled WGS sequence"/>
</dbReference>
<name>A0A0M7ACK1_9HYPH</name>
<dbReference type="STRING" id="388408.LAX5112_03330"/>
<keyword evidence="5" id="KW-0862">Zinc</keyword>
<dbReference type="GO" id="GO:0046872">
    <property type="term" value="F:metal ion binding"/>
    <property type="evidence" value="ECO:0007669"/>
    <property type="project" value="UniProtKB-KW"/>
</dbReference>
<comment type="subcellular location">
    <subcellularLocation>
        <location evidence="1">Membrane</location>
        <topology evidence="1">Multi-pass membrane protein</topology>
    </subcellularLocation>
</comment>
<feature type="transmembrane region" description="Helical" evidence="6">
    <location>
        <begin position="139"/>
        <end position="159"/>
    </location>
</feature>
<feature type="transmembrane region" description="Helical" evidence="6">
    <location>
        <begin position="85"/>
        <end position="106"/>
    </location>
</feature>
<feature type="transmembrane region" description="Helical" evidence="6">
    <location>
        <begin position="54"/>
        <end position="73"/>
    </location>
</feature>
<evidence type="ECO:0000256" key="4">
    <source>
        <dbReference type="ARBA" id="ARBA00023136"/>
    </source>
</evidence>
<feature type="transmembrane region" description="Helical" evidence="6">
    <location>
        <begin position="21"/>
        <end position="42"/>
    </location>
</feature>
<keyword evidence="8" id="KW-1185">Reference proteome</keyword>
<dbReference type="PANTHER" id="PTHR20855:SF3">
    <property type="entry name" value="LD03007P"/>
    <property type="match status" value="1"/>
</dbReference>
<organism evidence="7 8">
    <name type="scientific">Roseibium alexandrii</name>
    <dbReference type="NCBI Taxonomy" id="388408"/>
    <lineage>
        <taxon>Bacteria</taxon>
        <taxon>Pseudomonadati</taxon>
        <taxon>Pseudomonadota</taxon>
        <taxon>Alphaproteobacteria</taxon>
        <taxon>Hyphomicrobiales</taxon>
        <taxon>Stappiaceae</taxon>
        <taxon>Roseibium</taxon>
    </lineage>
</organism>
<dbReference type="GO" id="GO:0016020">
    <property type="term" value="C:membrane"/>
    <property type="evidence" value="ECO:0007669"/>
    <property type="project" value="UniProtKB-SubCell"/>
</dbReference>
<dbReference type="InterPro" id="IPR004254">
    <property type="entry name" value="AdipoR/HlyIII-related"/>
</dbReference>